<sequence>MYTMWGYLAHTQGLHPPVIAPDRWMPGRAAASFSAAVCARAKRSIIVRLCTTKHSAAIAPCVPLDRGATERQKCKRDEQRRIARRWADLGADGLGRGPSLWSGGMCSGGEVSDALGLVPENELGLGEIIFSRSHAVPNVKTQREPARRPPEAGSRKRNASKSLGKAGRSAALHEDRVGRADLCADARYEGQVDSVEIVWAPAEKEGV</sequence>
<accession>A0A9P5T6F2</accession>
<reference evidence="2" key="2">
    <citation type="journal article" date="2020" name="Nat. Commun.">
        <title>Large-scale genome sequencing of mycorrhizal fungi provides insights into the early evolution of symbiotic traits.</title>
        <authorList>
            <person name="Miyauchi S."/>
            <person name="Kiss E."/>
            <person name="Kuo A."/>
            <person name="Drula E."/>
            <person name="Kohler A."/>
            <person name="Sanchez-Garcia M."/>
            <person name="Morin E."/>
            <person name="Andreopoulos B."/>
            <person name="Barry K.W."/>
            <person name="Bonito G."/>
            <person name="Buee M."/>
            <person name="Carver A."/>
            <person name="Chen C."/>
            <person name="Cichocki N."/>
            <person name="Clum A."/>
            <person name="Culley D."/>
            <person name="Crous P.W."/>
            <person name="Fauchery L."/>
            <person name="Girlanda M."/>
            <person name="Hayes R.D."/>
            <person name="Keri Z."/>
            <person name="LaButti K."/>
            <person name="Lipzen A."/>
            <person name="Lombard V."/>
            <person name="Magnuson J."/>
            <person name="Maillard F."/>
            <person name="Murat C."/>
            <person name="Nolan M."/>
            <person name="Ohm R.A."/>
            <person name="Pangilinan J."/>
            <person name="Pereira M.F."/>
            <person name="Perotto S."/>
            <person name="Peter M."/>
            <person name="Pfister S."/>
            <person name="Riley R."/>
            <person name="Sitrit Y."/>
            <person name="Stielow J.B."/>
            <person name="Szollosi G."/>
            <person name="Zifcakova L."/>
            <person name="Stursova M."/>
            <person name="Spatafora J.W."/>
            <person name="Tedersoo L."/>
            <person name="Vaario L.M."/>
            <person name="Yamada A."/>
            <person name="Yan M."/>
            <person name="Wang P."/>
            <person name="Xu J."/>
            <person name="Bruns T."/>
            <person name="Baldrian P."/>
            <person name="Vilgalys R."/>
            <person name="Dunand C."/>
            <person name="Henrissat B."/>
            <person name="Grigoriev I.V."/>
            <person name="Hibbett D."/>
            <person name="Nagy L.G."/>
            <person name="Martin F.M."/>
        </authorList>
    </citation>
    <scope>NUCLEOTIDE SEQUENCE</scope>
    <source>
        <strain evidence="2">Prilba</strain>
    </source>
</reference>
<evidence type="ECO:0000313" key="2">
    <source>
        <dbReference type="EMBL" id="KAF8477708.1"/>
    </source>
</evidence>
<dbReference type="EMBL" id="WHVB01000013">
    <property type="protein sequence ID" value="KAF8477708.1"/>
    <property type="molecule type" value="Genomic_DNA"/>
</dbReference>
<evidence type="ECO:0000256" key="1">
    <source>
        <dbReference type="SAM" id="MobiDB-lite"/>
    </source>
</evidence>
<proteinExistence type="predicted"/>
<organism evidence="2 3">
    <name type="scientific">Russula ochroleuca</name>
    <dbReference type="NCBI Taxonomy" id="152965"/>
    <lineage>
        <taxon>Eukaryota</taxon>
        <taxon>Fungi</taxon>
        <taxon>Dikarya</taxon>
        <taxon>Basidiomycota</taxon>
        <taxon>Agaricomycotina</taxon>
        <taxon>Agaricomycetes</taxon>
        <taxon>Russulales</taxon>
        <taxon>Russulaceae</taxon>
        <taxon>Russula</taxon>
    </lineage>
</organism>
<feature type="region of interest" description="Disordered" evidence="1">
    <location>
        <begin position="136"/>
        <end position="172"/>
    </location>
</feature>
<dbReference type="Proteomes" id="UP000759537">
    <property type="component" value="Unassembled WGS sequence"/>
</dbReference>
<feature type="compositionally biased region" description="Basic and acidic residues" evidence="1">
    <location>
        <begin position="141"/>
        <end position="154"/>
    </location>
</feature>
<gene>
    <name evidence="2" type="ORF">DFH94DRAFT_846089</name>
</gene>
<name>A0A9P5T6F2_9AGAM</name>
<reference evidence="2" key="1">
    <citation type="submission" date="2019-10" db="EMBL/GenBank/DDBJ databases">
        <authorList>
            <consortium name="DOE Joint Genome Institute"/>
            <person name="Kuo A."/>
            <person name="Miyauchi S."/>
            <person name="Kiss E."/>
            <person name="Drula E."/>
            <person name="Kohler A."/>
            <person name="Sanchez-Garcia M."/>
            <person name="Andreopoulos B."/>
            <person name="Barry K.W."/>
            <person name="Bonito G."/>
            <person name="Buee M."/>
            <person name="Carver A."/>
            <person name="Chen C."/>
            <person name="Cichocki N."/>
            <person name="Clum A."/>
            <person name="Culley D."/>
            <person name="Crous P.W."/>
            <person name="Fauchery L."/>
            <person name="Girlanda M."/>
            <person name="Hayes R."/>
            <person name="Keri Z."/>
            <person name="LaButti K."/>
            <person name="Lipzen A."/>
            <person name="Lombard V."/>
            <person name="Magnuson J."/>
            <person name="Maillard F."/>
            <person name="Morin E."/>
            <person name="Murat C."/>
            <person name="Nolan M."/>
            <person name="Ohm R."/>
            <person name="Pangilinan J."/>
            <person name="Pereira M."/>
            <person name="Perotto S."/>
            <person name="Peter M."/>
            <person name="Riley R."/>
            <person name="Sitrit Y."/>
            <person name="Stielow B."/>
            <person name="Szollosi G."/>
            <person name="Zifcakova L."/>
            <person name="Stursova M."/>
            <person name="Spatafora J.W."/>
            <person name="Tedersoo L."/>
            <person name="Vaario L.-M."/>
            <person name="Yamada A."/>
            <person name="Yan M."/>
            <person name="Wang P."/>
            <person name="Xu J."/>
            <person name="Bruns T."/>
            <person name="Baldrian P."/>
            <person name="Vilgalys R."/>
            <person name="Henrissat B."/>
            <person name="Grigoriev I.V."/>
            <person name="Hibbett D."/>
            <person name="Nagy L.G."/>
            <person name="Martin F.M."/>
        </authorList>
    </citation>
    <scope>NUCLEOTIDE SEQUENCE</scope>
    <source>
        <strain evidence="2">Prilba</strain>
    </source>
</reference>
<evidence type="ECO:0000313" key="3">
    <source>
        <dbReference type="Proteomes" id="UP000759537"/>
    </source>
</evidence>
<comment type="caution">
    <text evidence="2">The sequence shown here is derived from an EMBL/GenBank/DDBJ whole genome shotgun (WGS) entry which is preliminary data.</text>
</comment>
<dbReference type="AlphaFoldDB" id="A0A9P5T6F2"/>
<keyword evidence="3" id="KW-1185">Reference proteome</keyword>
<protein>
    <submittedName>
        <fullName evidence="2">Uncharacterized protein</fullName>
    </submittedName>
</protein>